<dbReference type="EMBL" id="JABBNU010000003">
    <property type="protein sequence ID" value="NMM47766.1"/>
    <property type="molecule type" value="Genomic_DNA"/>
</dbReference>
<dbReference type="Pfam" id="PF13692">
    <property type="entry name" value="Glyco_trans_1_4"/>
    <property type="match status" value="1"/>
</dbReference>
<dbReference type="PANTHER" id="PTHR12526">
    <property type="entry name" value="GLYCOSYLTRANSFERASE"/>
    <property type="match status" value="1"/>
</dbReference>
<dbReference type="Gene3D" id="3.40.50.2000">
    <property type="entry name" value="Glycogen Phosphorylase B"/>
    <property type="match status" value="2"/>
</dbReference>
<sequence>MRILIVHKSVIPVTMYGGTERVIWYLGKELVKLGHEVTFLVNKGSHCDFASVIHIDENKPVVDQVPENFDVAHFNYFPDNLERVKIPYLATMHGNLNDSTELDYNTVFVSKNHALRFGSESYVYNGLDWDDYLKPDLNMKRDHFHFLGNAAWRVKNVKGAINIINSLKSEKLVVLGGTRFNFKMGMRFTFSPKIKFKGMVGGEEKFKLLNTSKGLIFPVKWHEPFGLAITESLFYGCPIFGTPYGSLPELVKPEVGFLSNNSKELAEAVSNADRFSAEVCHNYAVEEFNSQKMASRYVEKYQKVITGEKLNTKKPKIQNIQKEKFLDWS</sequence>
<evidence type="ECO:0000313" key="1">
    <source>
        <dbReference type="EMBL" id="NMM47766.1"/>
    </source>
</evidence>
<reference evidence="1 2" key="1">
    <citation type="submission" date="2020-04" db="EMBL/GenBank/DDBJ databases">
        <title>Flammeovirgaceae bacterium KN852 isolated from deep sea.</title>
        <authorList>
            <person name="Zhang D.-C."/>
        </authorList>
    </citation>
    <scope>NUCLEOTIDE SEQUENCE [LARGE SCALE GENOMIC DNA]</scope>
    <source>
        <strain evidence="1 2">KN852</strain>
    </source>
</reference>
<dbReference type="SUPFAM" id="SSF53756">
    <property type="entry name" value="UDP-Glycosyltransferase/glycogen phosphorylase"/>
    <property type="match status" value="1"/>
</dbReference>
<dbReference type="AlphaFoldDB" id="A0A848IVQ0"/>
<protein>
    <submittedName>
        <fullName evidence="1">Glycosyltransferase family 4 protein</fullName>
    </submittedName>
</protein>
<organism evidence="1 2">
    <name type="scientific">Marinigracilibium pacificum</name>
    <dbReference type="NCBI Taxonomy" id="2729599"/>
    <lineage>
        <taxon>Bacteria</taxon>
        <taxon>Pseudomonadati</taxon>
        <taxon>Bacteroidota</taxon>
        <taxon>Cytophagia</taxon>
        <taxon>Cytophagales</taxon>
        <taxon>Flammeovirgaceae</taxon>
        <taxon>Marinigracilibium</taxon>
    </lineage>
</organism>
<dbReference type="PANTHER" id="PTHR12526:SF595">
    <property type="entry name" value="BLL5217 PROTEIN"/>
    <property type="match status" value="1"/>
</dbReference>
<dbReference type="GO" id="GO:0016740">
    <property type="term" value="F:transferase activity"/>
    <property type="evidence" value="ECO:0007669"/>
    <property type="project" value="UniProtKB-KW"/>
</dbReference>
<keyword evidence="2" id="KW-1185">Reference proteome</keyword>
<accession>A0A848IVQ0</accession>
<dbReference type="Proteomes" id="UP000559010">
    <property type="component" value="Unassembled WGS sequence"/>
</dbReference>
<keyword evidence="1" id="KW-0808">Transferase</keyword>
<evidence type="ECO:0000313" key="2">
    <source>
        <dbReference type="Proteomes" id="UP000559010"/>
    </source>
</evidence>
<gene>
    <name evidence="1" type="ORF">HH304_05090</name>
</gene>
<dbReference type="RefSeq" id="WP_169678621.1">
    <property type="nucleotide sequence ID" value="NZ_JABBNU010000003.1"/>
</dbReference>
<comment type="caution">
    <text evidence="1">The sequence shown here is derived from an EMBL/GenBank/DDBJ whole genome shotgun (WGS) entry which is preliminary data.</text>
</comment>
<proteinExistence type="predicted"/>
<name>A0A848IVQ0_9BACT</name>